<dbReference type="EMBL" id="JABWDY010012918">
    <property type="protein sequence ID" value="KAF5198733.1"/>
    <property type="molecule type" value="Genomic_DNA"/>
</dbReference>
<dbReference type="Proteomes" id="UP000554482">
    <property type="component" value="Unassembled WGS sequence"/>
</dbReference>
<proteinExistence type="predicted"/>
<protein>
    <submittedName>
        <fullName evidence="2">Uncharacterized protein</fullName>
    </submittedName>
</protein>
<evidence type="ECO:0000313" key="3">
    <source>
        <dbReference type="Proteomes" id="UP000554482"/>
    </source>
</evidence>
<organism evidence="2 3">
    <name type="scientific">Thalictrum thalictroides</name>
    <name type="common">Rue-anemone</name>
    <name type="synonym">Anemone thalictroides</name>
    <dbReference type="NCBI Taxonomy" id="46969"/>
    <lineage>
        <taxon>Eukaryota</taxon>
        <taxon>Viridiplantae</taxon>
        <taxon>Streptophyta</taxon>
        <taxon>Embryophyta</taxon>
        <taxon>Tracheophyta</taxon>
        <taxon>Spermatophyta</taxon>
        <taxon>Magnoliopsida</taxon>
        <taxon>Ranunculales</taxon>
        <taxon>Ranunculaceae</taxon>
        <taxon>Thalictroideae</taxon>
        <taxon>Thalictrum</taxon>
    </lineage>
</organism>
<comment type="caution">
    <text evidence="2">The sequence shown here is derived from an EMBL/GenBank/DDBJ whole genome shotgun (WGS) entry which is preliminary data.</text>
</comment>
<sequence>MGSLQTTVRSSTTFEPGMYFYSKSIDQPRIPQAQHPWPASNTVAPSSNSNFSRSRFPESDHQTIQGSIMYCNRVRPFLTLVIHVSTDC</sequence>
<name>A0A7J6WP56_THATH</name>
<gene>
    <name evidence="2" type="ORF">FRX31_011680</name>
</gene>
<reference evidence="2 3" key="1">
    <citation type="submission" date="2020-06" db="EMBL/GenBank/DDBJ databases">
        <title>Transcriptomic and genomic resources for Thalictrum thalictroides and T. hernandezii: Facilitating candidate gene discovery in an emerging model plant lineage.</title>
        <authorList>
            <person name="Arias T."/>
            <person name="Riano-Pachon D.M."/>
            <person name="Di Stilio V.S."/>
        </authorList>
    </citation>
    <scope>NUCLEOTIDE SEQUENCE [LARGE SCALE GENOMIC DNA]</scope>
    <source>
        <strain evidence="3">cv. WT478/WT964</strain>
        <tissue evidence="2">Leaves</tissue>
    </source>
</reference>
<evidence type="ECO:0000313" key="2">
    <source>
        <dbReference type="EMBL" id="KAF5198733.1"/>
    </source>
</evidence>
<dbReference type="AlphaFoldDB" id="A0A7J6WP56"/>
<keyword evidence="3" id="KW-1185">Reference proteome</keyword>
<accession>A0A7J6WP56</accession>
<feature type="compositionally biased region" description="Low complexity" evidence="1">
    <location>
        <begin position="45"/>
        <end position="54"/>
    </location>
</feature>
<feature type="region of interest" description="Disordered" evidence="1">
    <location>
        <begin position="31"/>
        <end position="58"/>
    </location>
</feature>
<evidence type="ECO:0000256" key="1">
    <source>
        <dbReference type="SAM" id="MobiDB-lite"/>
    </source>
</evidence>